<gene>
    <name evidence="3" type="ORF">HMPREF1092_00326</name>
</gene>
<dbReference type="Gene3D" id="3.40.50.720">
    <property type="entry name" value="NAD(P)-binding Rossmann-like Domain"/>
    <property type="match status" value="1"/>
</dbReference>
<feature type="domain" description="NAD-dependent epimerase/dehydratase" evidence="1">
    <location>
        <begin position="25"/>
        <end position="180"/>
    </location>
</feature>
<keyword evidence="4" id="KW-1185">Reference proteome</keyword>
<dbReference type="InterPro" id="IPR036291">
    <property type="entry name" value="NAD(P)-bd_dom_sf"/>
</dbReference>
<feature type="domain" description="Capsular polysaccharide assembling protein CapF C-terminal" evidence="2">
    <location>
        <begin position="244"/>
        <end position="352"/>
    </location>
</feature>
<organism evidence="3 4">
    <name type="scientific">Clostridium thermobutyricum</name>
    <dbReference type="NCBI Taxonomy" id="29372"/>
    <lineage>
        <taxon>Bacteria</taxon>
        <taxon>Bacillati</taxon>
        <taxon>Bacillota</taxon>
        <taxon>Clostridia</taxon>
        <taxon>Eubacteriales</taxon>
        <taxon>Clostridiaceae</taxon>
        <taxon>Clostridium</taxon>
    </lineage>
</organism>
<dbReference type="CDD" id="cd07007">
    <property type="entry name" value="cupin_CapF-like_C"/>
    <property type="match status" value="1"/>
</dbReference>
<name>N9WJT5_9CLOT</name>
<dbReference type="InterPro" id="IPR029303">
    <property type="entry name" value="CapF_C"/>
</dbReference>
<dbReference type="AlphaFoldDB" id="N9WJT5"/>
<accession>N9WJT5</accession>
<dbReference type="PANTHER" id="PTHR43245:SF55">
    <property type="entry name" value="NAD(P)-BINDING DOMAIN-CONTAINING PROTEIN"/>
    <property type="match status" value="1"/>
</dbReference>
<dbReference type="SUPFAM" id="SSF51735">
    <property type="entry name" value="NAD(P)-binding Rossmann-fold domains"/>
    <property type="match status" value="1"/>
</dbReference>
<dbReference type="PATRIC" id="fig|999411.4.peg.310"/>
<dbReference type="SUPFAM" id="SSF51182">
    <property type="entry name" value="RmlC-like cupins"/>
    <property type="match status" value="1"/>
</dbReference>
<evidence type="ECO:0000313" key="3">
    <source>
        <dbReference type="EMBL" id="ENZ03140.1"/>
    </source>
</evidence>
<dbReference type="HOGENOM" id="CLU_063221_0_0_9"/>
<protein>
    <submittedName>
        <fullName evidence="3">Uncharacterized protein</fullName>
    </submittedName>
</protein>
<dbReference type="Proteomes" id="UP000013097">
    <property type="component" value="Unassembled WGS sequence"/>
</dbReference>
<evidence type="ECO:0000259" key="2">
    <source>
        <dbReference type="Pfam" id="PF14667"/>
    </source>
</evidence>
<dbReference type="Pfam" id="PF01370">
    <property type="entry name" value="Epimerase"/>
    <property type="match status" value="1"/>
</dbReference>
<evidence type="ECO:0000313" key="4">
    <source>
        <dbReference type="Proteomes" id="UP000013097"/>
    </source>
</evidence>
<dbReference type="EMBL" id="AGYT01000007">
    <property type="protein sequence ID" value="ENZ03140.1"/>
    <property type="molecule type" value="Genomic_DNA"/>
</dbReference>
<dbReference type="Gene3D" id="2.60.120.10">
    <property type="entry name" value="Jelly Rolls"/>
    <property type="match status" value="1"/>
</dbReference>
<evidence type="ECO:0000259" key="1">
    <source>
        <dbReference type="Pfam" id="PF01370"/>
    </source>
</evidence>
<reference evidence="3 4" key="1">
    <citation type="submission" date="2013-01" db="EMBL/GenBank/DDBJ databases">
        <title>The Genome Sequence of Clostridium colicanis 209318.</title>
        <authorList>
            <consortium name="The Broad Institute Genome Sequencing Platform"/>
            <person name="Earl A."/>
            <person name="Ward D."/>
            <person name="Feldgarden M."/>
            <person name="Gevers D."/>
            <person name="Courvalin P."/>
            <person name="Lambert T."/>
            <person name="Walker B."/>
            <person name="Young S.K."/>
            <person name="Zeng Q."/>
            <person name="Gargeya S."/>
            <person name="Fitzgerald M."/>
            <person name="Haas B."/>
            <person name="Abouelleil A."/>
            <person name="Alvarado L."/>
            <person name="Arachchi H.M."/>
            <person name="Berlin A.M."/>
            <person name="Chapman S.B."/>
            <person name="Dewar J."/>
            <person name="Goldberg J."/>
            <person name="Griggs A."/>
            <person name="Gujja S."/>
            <person name="Hansen M."/>
            <person name="Howarth C."/>
            <person name="Imamovic A."/>
            <person name="Larimer J."/>
            <person name="McCowan C."/>
            <person name="Murphy C."/>
            <person name="Neiman D."/>
            <person name="Pearson M."/>
            <person name="Priest M."/>
            <person name="Roberts A."/>
            <person name="Saif S."/>
            <person name="Shea T."/>
            <person name="Sisk P."/>
            <person name="Sykes S."/>
            <person name="Wortman J."/>
            <person name="Nusbaum C."/>
            <person name="Birren B."/>
        </authorList>
    </citation>
    <scope>NUCLEOTIDE SEQUENCE [LARGE SCALE GENOMIC DNA]</scope>
    <source>
        <strain evidence="3 4">209318</strain>
    </source>
</reference>
<dbReference type="InterPro" id="IPR011051">
    <property type="entry name" value="RmlC_Cupin_sf"/>
</dbReference>
<dbReference type="InterPro" id="IPR001509">
    <property type="entry name" value="Epimerase_deHydtase"/>
</dbReference>
<dbReference type="PANTHER" id="PTHR43245">
    <property type="entry name" value="BIFUNCTIONAL POLYMYXIN RESISTANCE PROTEIN ARNA"/>
    <property type="match status" value="1"/>
</dbReference>
<proteinExistence type="predicted"/>
<dbReference type="Pfam" id="PF14667">
    <property type="entry name" value="Polysacc_synt_C"/>
    <property type="match status" value="1"/>
</dbReference>
<dbReference type="eggNOG" id="COG0451">
    <property type="taxonomic scope" value="Bacteria"/>
</dbReference>
<sequence>MGKNLVATLTDNRDYELILIDKENSKEELRKGVIEADFIIHLAGVNRPKDEKEFFEGNSGLTEEIISYLKKENKNTPILITSSIQAELNNPYGKSKKGSEEALLKYMTEELANIYIYRLPNVFGKWCRPNYNSAVATFCHKIARDEEIWISDKNIELTLVYIDDVVKSIIETIENPKSIKGYLKVDIEYKATLGEIVKNIREFKESRSNLNIPNTKNEFIKKLYSTYLSYIPENEFSYPLKMNIDERGSFTEFLKSKDRGQVSINISKPGITKGNHWHNTKNEKFLVVSGEGIIKFRKYDSDKVIEYKVSGKDLRVVDIPVGYTHSIINTGTTDMVTIMWVNEIFNPEIPDTCFLEV</sequence>
<dbReference type="InterPro" id="IPR014710">
    <property type="entry name" value="RmlC-like_jellyroll"/>
</dbReference>
<dbReference type="InterPro" id="IPR050177">
    <property type="entry name" value="Lipid_A_modif_metabolic_enz"/>
</dbReference>
<comment type="caution">
    <text evidence="3">The sequence shown here is derived from an EMBL/GenBank/DDBJ whole genome shotgun (WGS) entry which is preliminary data.</text>
</comment>